<keyword evidence="4" id="KW-0723">Serine/threonine-protein kinase</keyword>
<feature type="binding site" evidence="13">
    <location>
        <position position="49"/>
    </location>
    <ligand>
        <name>ATP</name>
        <dbReference type="ChEBI" id="CHEBI:30616"/>
    </ligand>
</feature>
<dbReference type="FunFam" id="3.30.200.20:FF:000097">
    <property type="entry name" value="Probable serine/threonine-protein kinase nek1"/>
    <property type="match status" value="1"/>
</dbReference>
<dbReference type="PRINTS" id="PR00109">
    <property type="entry name" value="TYRKINASE"/>
</dbReference>
<keyword evidence="6" id="KW-0479">Metal-binding</keyword>
<evidence type="ECO:0000256" key="1">
    <source>
        <dbReference type="ARBA" id="ARBA00001946"/>
    </source>
</evidence>
<keyword evidence="8" id="KW-0418">Kinase</keyword>
<evidence type="ECO:0000256" key="4">
    <source>
        <dbReference type="ARBA" id="ARBA00022527"/>
    </source>
</evidence>
<dbReference type="InterPro" id="IPR017441">
    <property type="entry name" value="Protein_kinase_ATP_BS"/>
</dbReference>
<dbReference type="PROSITE" id="PS50011">
    <property type="entry name" value="PROTEIN_KINASE_DOM"/>
    <property type="match status" value="1"/>
</dbReference>
<dbReference type="SUPFAM" id="SSF56112">
    <property type="entry name" value="Protein kinase-like (PK-like)"/>
    <property type="match status" value="1"/>
</dbReference>
<dbReference type="FunFam" id="1.10.510.10:FF:000172">
    <property type="entry name" value="serine/threonine-protein kinase Nek1 isoform X1"/>
    <property type="match status" value="1"/>
</dbReference>
<dbReference type="PANTHER" id="PTHR44899">
    <property type="entry name" value="CAMK FAMILY PROTEIN KINASE"/>
    <property type="match status" value="1"/>
</dbReference>
<dbReference type="InterPro" id="IPR011009">
    <property type="entry name" value="Kinase-like_dom_sf"/>
</dbReference>
<comment type="similarity">
    <text evidence="2">Belongs to the protein kinase superfamily. NEK Ser/Thr protein kinase family. NIMA subfamily.</text>
</comment>
<reference evidence="16" key="1">
    <citation type="submission" date="2021-01" db="EMBL/GenBank/DDBJ databases">
        <authorList>
            <person name="Corre E."/>
            <person name="Pelletier E."/>
            <person name="Niang G."/>
            <person name="Scheremetjew M."/>
            <person name="Finn R."/>
            <person name="Kale V."/>
            <person name="Holt S."/>
            <person name="Cochrane G."/>
            <person name="Meng A."/>
            <person name="Brown T."/>
            <person name="Cohen L."/>
        </authorList>
    </citation>
    <scope>NUCLEOTIDE SEQUENCE</scope>
    <source>
        <strain evidence="16">CCAP 1951/1</strain>
    </source>
</reference>
<dbReference type="GO" id="GO:0046872">
    <property type="term" value="F:metal ion binding"/>
    <property type="evidence" value="ECO:0007669"/>
    <property type="project" value="UniProtKB-KW"/>
</dbReference>
<dbReference type="InterPro" id="IPR001245">
    <property type="entry name" value="Ser-Thr/Tyr_kinase_cat_dom"/>
</dbReference>
<keyword evidence="9 13" id="KW-0067">ATP-binding</keyword>
<dbReference type="AlphaFoldDB" id="A0A7S1Q3E9"/>
<accession>A0A7S1Q3E9</accession>
<evidence type="ECO:0000256" key="2">
    <source>
        <dbReference type="ARBA" id="ARBA00010886"/>
    </source>
</evidence>
<dbReference type="EMBL" id="HBGF01024036">
    <property type="protein sequence ID" value="CAD9118225.1"/>
    <property type="molecule type" value="Transcribed_RNA"/>
</dbReference>
<evidence type="ECO:0000256" key="7">
    <source>
        <dbReference type="ARBA" id="ARBA00022741"/>
    </source>
</evidence>
<proteinExistence type="inferred from homology"/>
<dbReference type="SMART" id="SM00220">
    <property type="entry name" value="S_TKc"/>
    <property type="match status" value="1"/>
</dbReference>
<dbReference type="Pfam" id="PF00069">
    <property type="entry name" value="Pkinase"/>
    <property type="match status" value="1"/>
</dbReference>
<evidence type="ECO:0000256" key="12">
    <source>
        <dbReference type="ARBA" id="ARBA00048679"/>
    </source>
</evidence>
<evidence type="ECO:0000256" key="10">
    <source>
        <dbReference type="ARBA" id="ARBA00022842"/>
    </source>
</evidence>
<feature type="compositionally biased region" description="Low complexity" evidence="14">
    <location>
        <begin position="308"/>
        <end position="330"/>
    </location>
</feature>
<evidence type="ECO:0000256" key="13">
    <source>
        <dbReference type="PROSITE-ProRule" id="PRU10141"/>
    </source>
</evidence>
<evidence type="ECO:0000256" key="6">
    <source>
        <dbReference type="ARBA" id="ARBA00022723"/>
    </source>
</evidence>
<keyword evidence="10" id="KW-0460">Magnesium</keyword>
<evidence type="ECO:0000259" key="15">
    <source>
        <dbReference type="PROSITE" id="PS50011"/>
    </source>
</evidence>
<feature type="compositionally biased region" description="Acidic residues" evidence="14">
    <location>
        <begin position="381"/>
        <end position="391"/>
    </location>
</feature>
<feature type="compositionally biased region" description="Basic and acidic residues" evidence="14">
    <location>
        <begin position="293"/>
        <end position="304"/>
    </location>
</feature>
<dbReference type="Gene3D" id="1.10.510.10">
    <property type="entry name" value="Transferase(Phosphotransferase) domain 1"/>
    <property type="match status" value="1"/>
</dbReference>
<dbReference type="InterPro" id="IPR051131">
    <property type="entry name" value="NEK_Ser/Thr_kinase_NIMA"/>
</dbReference>
<keyword evidence="7 13" id="KW-0547">Nucleotide-binding</keyword>
<organism evidence="16">
    <name type="scientific">Neobodo designis</name>
    <name type="common">Flagellated protozoan</name>
    <name type="synonym">Bodo designis</name>
    <dbReference type="NCBI Taxonomy" id="312471"/>
    <lineage>
        <taxon>Eukaryota</taxon>
        <taxon>Discoba</taxon>
        <taxon>Euglenozoa</taxon>
        <taxon>Kinetoplastea</taxon>
        <taxon>Metakinetoplastina</taxon>
        <taxon>Neobodonida</taxon>
        <taxon>Neobodo</taxon>
    </lineage>
</organism>
<gene>
    <name evidence="16" type="ORF">NDES1114_LOCUS15910</name>
</gene>
<evidence type="ECO:0000256" key="14">
    <source>
        <dbReference type="SAM" id="MobiDB-lite"/>
    </source>
</evidence>
<dbReference type="EC" id="2.7.11.1" evidence="3"/>
<evidence type="ECO:0000313" key="16">
    <source>
        <dbReference type="EMBL" id="CAD9118225.1"/>
    </source>
</evidence>
<comment type="catalytic activity">
    <reaction evidence="12">
        <text>L-seryl-[protein] + ATP = O-phospho-L-seryl-[protein] + ADP + H(+)</text>
        <dbReference type="Rhea" id="RHEA:17989"/>
        <dbReference type="Rhea" id="RHEA-COMP:9863"/>
        <dbReference type="Rhea" id="RHEA-COMP:11604"/>
        <dbReference type="ChEBI" id="CHEBI:15378"/>
        <dbReference type="ChEBI" id="CHEBI:29999"/>
        <dbReference type="ChEBI" id="CHEBI:30616"/>
        <dbReference type="ChEBI" id="CHEBI:83421"/>
        <dbReference type="ChEBI" id="CHEBI:456216"/>
        <dbReference type="EC" id="2.7.11.1"/>
    </reaction>
</comment>
<evidence type="ECO:0000256" key="8">
    <source>
        <dbReference type="ARBA" id="ARBA00022777"/>
    </source>
</evidence>
<feature type="region of interest" description="Disordered" evidence="14">
    <location>
        <begin position="290"/>
        <end position="344"/>
    </location>
</feature>
<dbReference type="GO" id="GO:0005524">
    <property type="term" value="F:ATP binding"/>
    <property type="evidence" value="ECO:0007669"/>
    <property type="project" value="UniProtKB-UniRule"/>
</dbReference>
<sequence length="509" mass="56419">MSAAQEENKALESEVFKSKYRKIKTVGRGSFGEAVLVRSRADNKRYIAKTIETASMNPKEKRDLSGEIRILAAVNHPNIIRYHEHFEDGTVMFIVMEYADGGDLNQRIKERKKSENPEPFDPKLCMFWFLQIAMALKFLHDKRILHRDLKTANVFLTSKNVVKLGDFGISTVLQNTMACAKTVCGTPYYFSPEICQSKPYNNKSDVWALGVCFYEMLTLNRPFNARTLKDLLKKILVGQYEPIPQSVPSELRTLCQSLLQISPSQRPSINRLLEQPFVQTSLRTFSEELEAQTARERAEYEERKRRAPQQPAQTASTATPQPATQGADPQSQKEALAQMRGMQRGQLQAMMKQPNAALEAEMAAQKKTGATPAAQGKAEANDDASPDVEEEGDNVQHKVAMKQAAAGMIGQKVGDDVEFGDAPADGAAETIPVADGRSIPATEVRKYLNDAIGADKLNKVLDFVNALLAEPNAPSNALIQRDVNGMLGAKDAVHSNAITRLAVWESKHL</sequence>
<protein>
    <recommendedName>
        <fullName evidence="3">non-specific serine/threonine protein kinase</fullName>
        <ecNumber evidence="3">2.7.11.1</ecNumber>
    </recommendedName>
</protein>
<dbReference type="InterPro" id="IPR008271">
    <property type="entry name" value="Ser/Thr_kinase_AS"/>
</dbReference>
<feature type="domain" description="Protein kinase" evidence="15">
    <location>
        <begin position="20"/>
        <end position="278"/>
    </location>
</feature>
<dbReference type="Gene3D" id="3.30.200.20">
    <property type="entry name" value="Phosphorylase Kinase, domain 1"/>
    <property type="match status" value="1"/>
</dbReference>
<evidence type="ECO:0000256" key="5">
    <source>
        <dbReference type="ARBA" id="ARBA00022679"/>
    </source>
</evidence>
<dbReference type="GO" id="GO:0004674">
    <property type="term" value="F:protein serine/threonine kinase activity"/>
    <property type="evidence" value="ECO:0007669"/>
    <property type="project" value="UniProtKB-KW"/>
</dbReference>
<keyword evidence="5" id="KW-0808">Transferase</keyword>
<evidence type="ECO:0000256" key="11">
    <source>
        <dbReference type="ARBA" id="ARBA00047899"/>
    </source>
</evidence>
<feature type="region of interest" description="Disordered" evidence="14">
    <location>
        <begin position="361"/>
        <end position="391"/>
    </location>
</feature>
<dbReference type="InterPro" id="IPR000719">
    <property type="entry name" value="Prot_kinase_dom"/>
</dbReference>
<name>A0A7S1Q3E9_NEODS</name>
<comment type="cofactor">
    <cofactor evidence="1">
        <name>Mg(2+)</name>
        <dbReference type="ChEBI" id="CHEBI:18420"/>
    </cofactor>
</comment>
<evidence type="ECO:0000256" key="3">
    <source>
        <dbReference type="ARBA" id="ARBA00012513"/>
    </source>
</evidence>
<dbReference type="PANTHER" id="PTHR44899:SF3">
    <property type="entry name" value="SERINE_THREONINE-PROTEIN KINASE NEK1"/>
    <property type="match status" value="1"/>
</dbReference>
<dbReference type="PROSITE" id="PS00108">
    <property type="entry name" value="PROTEIN_KINASE_ST"/>
    <property type="match status" value="1"/>
</dbReference>
<dbReference type="CDD" id="cd08215">
    <property type="entry name" value="STKc_Nek"/>
    <property type="match status" value="1"/>
</dbReference>
<dbReference type="PROSITE" id="PS00107">
    <property type="entry name" value="PROTEIN_KINASE_ATP"/>
    <property type="match status" value="1"/>
</dbReference>
<evidence type="ECO:0000256" key="9">
    <source>
        <dbReference type="ARBA" id="ARBA00022840"/>
    </source>
</evidence>
<comment type="catalytic activity">
    <reaction evidence="11">
        <text>L-threonyl-[protein] + ATP = O-phospho-L-threonyl-[protein] + ADP + H(+)</text>
        <dbReference type="Rhea" id="RHEA:46608"/>
        <dbReference type="Rhea" id="RHEA-COMP:11060"/>
        <dbReference type="Rhea" id="RHEA-COMP:11605"/>
        <dbReference type="ChEBI" id="CHEBI:15378"/>
        <dbReference type="ChEBI" id="CHEBI:30013"/>
        <dbReference type="ChEBI" id="CHEBI:30616"/>
        <dbReference type="ChEBI" id="CHEBI:61977"/>
        <dbReference type="ChEBI" id="CHEBI:456216"/>
        <dbReference type="EC" id="2.7.11.1"/>
    </reaction>
</comment>